<feature type="region of interest" description="Disordered" evidence="1">
    <location>
        <begin position="314"/>
        <end position="344"/>
    </location>
</feature>
<proteinExistence type="predicted"/>
<reference evidence="2" key="1">
    <citation type="submission" date="2019-04" db="EMBL/GenBank/DDBJ databases">
        <title>Sequencing of skin fungus with MAO and IRED activity.</title>
        <authorList>
            <person name="Marsaioli A.J."/>
            <person name="Bonatto J.M.C."/>
            <person name="Reis Junior O."/>
        </authorList>
    </citation>
    <scope>NUCLEOTIDE SEQUENCE</scope>
    <source>
        <strain evidence="2">30M1</strain>
    </source>
</reference>
<organism evidence="2 3">
    <name type="scientific">Curvularia kusanoi</name>
    <name type="common">Cochliobolus kusanoi</name>
    <dbReference type="NCBI Taxonomy" id="90978"/>
    <lineage>
        <taxon>Eukaryota</taxon>
        <taxon>Fungi</taxon>
        <taxon>Dikarya</taxon>
        <taxon>Ascomycota</taxon>
        <taxon>Pezizomycotina</taxon>
        <taxon>Dothideomycetes</taxon>
        <taxon>Pleosporomycetidae</taxon>
        <taxon>Pleosporales</taxon>
        <taxon>Pleosporineae</taxon>
        <taxon>Pleosporaceae</taxon>
        <taxon>Curvularia</taxon>
    </lineage>
</organism>
<name>A0A9P4T567_CURKU</name>
<evidence type="ECO:0000313" key="3">
    <source>
        <dbReference type="Proteomes" id="UP000801428"/>
    </source>
</evidence>
<comment type="caution">
    <text evidence="2">The sequence shown here is derived from an EMBL/GenBank/DDBJ whole genome shotgun (WGS) entry which is preliminary data.</text>
</comment>
<dbReference type="AlphaFoldDB" id="A0A9P4T567"/>
<protein>
    <submittedName>
        <fullName evidence="2">Uncharacterized protein</fullName>
    </submittedName>
</protein>
<keyword evidence="3" id="KW-1185">Reference proteome</keyword>
<evidence type="ECO:0000256" key="1">
    <source>
        <dbReference type="SAM" id="MobiDB-lite"/>
    </source>
</evidence>
<sequence length="344" mass="39551">MDAFIHEAATLSVASLERCIEKVNERISTLSGDLRFYLQPNAEAHDLISCARIVAAVSSKETDNTTYERICNRLDMHEVWESEILKRSLELLELYVKRAHIRRRLMEKTRETMISFSTPVWRDGDHYMMRFMEMDDKSAFVRLLSQFRKSLELNKVLGLDIPVDLRLEGLDEKIRQCEAHLHGKFKRDDEDETLLSYTSIVSTINDHDEFNITEFGELTQEVEDNELSELETLSSFLHLMDLYIQRGRLRRILVQQAETAKGEDGMTRTIEKDAHKLIKPGNMSEESDHYMIGALKGDNKGLLIKLIAGLGDEDGLEAESDSEIGTEMEENAENAENEENEESD</sequence>
<accession>A0A9P4T567</accession>
<evidence type="ECO:0000313" key="2">
    <source>
        <dbReference type="EMBL" id="KAF2994411.1"/>
    </source>
</evidence>
<gene>
    <name evidence="2" type="ORF">E8E13_003220</name>
</gene>
<dbReference type="Proteomes" id="UP000801428">
    <property type="component" value="Unassembled WGS sequence"/>
</dbReference>
<dbReference type="EMBL" id="SWKU01000041">
    <property type="protein sequence ID" value="KAF2994411.1"/>
    <property type="molecule type" value="Genomic_DNA"/>
</dbReference>